<protein>
    <recommendedName>
        <fullName evidence="2">Reverse transcriptase domain-containing protein</fullName>
    </recommendedName>
</protein>
<dbReference type="Gene3D" id="3.10.10.10">
    <property type="entry name" value="HIV Type 1 Reverse Transcriptase, subunit A, domain 1"/>
    <property type="match status" value="1"/>
</dbReference>
<dbReference type="AlphaFoldDB" id="A0A699IBA1"/>
<reference evidence="3" key="1">
    <citation type="journal article" date="2019" name="Sci. Rep.">
        <title>Draft genome of Tanacetum cinerariifolium, the natural source of mosquito coil.</title>
        <authorList>
            <person name="Yamashiro T."/>
            <person name="Shiraishi A."/>
            <person name="Satake H."/>
            <person name="Nakayama K."/>
        </authorList>
    </citation>
    <scope>NUCLEOTIDE SEQUENCE</scope>
</reference>
<dbReference type="PANTHER" id="PTHR24559:SF444">
    <property type="entry name" value="REVERSE TRANSCRIPTASE DOMAIN-CONTAINING PROTEIN"/>
    <property type="match status" value="1"/>
</dbReference>
<dbReference type="InterPro" id="IPR000477">
    <property type="entry name" value="RT_dom"/>
</dbReference>
<dbReference type="InterPro" id="IPR043502">
    <property type="entry name" value="DNA/RNA_pol_sf"/>
</dbReference>
<organism evidence="3">
    <name type="scientific">Tanacetum cinerariifolium</name>
    <name type="common">Dalmatian daisy</name>
    <name type="synonym">Chrysanthemum cinerariifolium</name>
    <dbReference type="NCBI Taxonomy" id="118510"/>
    <lineage>
        <taxon>Eukaryota</taxon>
        <taxon>Viridiplantae</taxon>
        <taxon>Streptophyta</taxon>
        <taxon>Embryophyta</taxon>
        <taxon>Tracheophyta</taxon>
        <taxon>Spermatophyta</taxon>
        <taxon>Magnoliopsida</taxon>
        <taxon>eudicotyledons</taxon>
        <taxon>Gunneridae</taxon>
        <taxon>Pentapetalae</taxon>
        <taxon>asterids</taxon>
        <taxon>campanulids</taxon>
        <taxon>Asterales</taxon>
        <taxon>Asteraceae</taxon>
        <taxon>Asteroideae</taxon>
        <taxon>Anthemideae</taxon>
        <taxon>Anthemidinae</taxon>
        <taxon>Tanacetum</taxon>
    </lineage>
</organism>
<feature type="region of interest" description="Disordered" evidence="1">
    <location>
        <begin position="1"/>
        <end position="40"/>
    </location>
</feature>
<gene>
    <name evidence="3" type="ORF">Tci_488368</name>
</gene>
<evidence type="ECO:0000259" key="2">
    <source>
        <dbReference type="Pfam" id="PF00078"/>
    </source>
</evidence>
<sequence>MSGEDPLQNPTPEVTGNPSEPEIEPTPVAHEAGGPSNMLLEQDTEDPIMQFVIHNFNPMNAMYKAFTQKLKSTPLHMGTDPPVIEPWNSDSDDVPARARENIFVKSDNVGPPKSRATTRPTPLTDAVKGRQAVNNDFSHEPFIFKESDRDVGAARFWYDNLTPESIDGFHQLRDKFQANFLQQRRFQKTQAEILGAFISGMRPGRLFKDLIAKPPKSLKDLFTQTNNFIRAEEANNENSLREPCRETKQHMTYKDLLRRNRDKHVSRSANRHNESHRFSREAFTALVKSPAEILATSEGKSVLRPPPRMFTPTSKRDRTKYCEFHEDHGHETNDCIDLRKEIEACIRKGRIAHLARGAKTHNNSQNTQACRSHTDPHKLCRWRKHAEIMYEHCFEQLPAEEKKAIRPPTTLLVGFSGHVSWPLGLVTLPITLYDYRSHTSKTIMVEFMIVRSPSPYNIILGRSRLRQLGAVASTLHALIKFQPQAGVAIIKDAYKGYHQIRMAREEEEKTSFHTEQGTFCYEKMPLGLKNAGATYQRLMDNMFQGQLGRNIEIYVDDMVIKINNEGSLITDITETFDTLREANMKLNPKKCTFGVETGRFLGYMITNEEIQENPKKVQAIIDMVSTRILREVQVLNGNLEALGRFLAKSAK</sequence>
<dbReference type="InterPro" id="IPR053134">
    <property type="entry name" value="RNA-dir_DNA_polymerase"/>
</dbReference>
<dbReference type="Gene3D" id="3.30.70.270">
    <property type="match status" value="1"/>
</dbReference>
<evidence type="ECO:0000313" key="3">
    <source>
        <dbReference type="EMBL" id="GEZ16395.1"/>
    </source>
</evidence>
<accession>A0A699IBA1</accession>
<dbReference type="PANTHER" id="PTHR24559">
    <property type="entry name" value="TRANSPOSON TY3-I GAG-POL POLYPROTEIN"/>
    <property type="match status" value="1"/>
</dbReference>
<feature type="compositionally biased region" description="Polar residues" evidence="1">
    <location>
        <begin position="8"/>
        <end position="18"/>
    </location>
</feature>
<proteinExistence type="predicted"/>
<dbReference type="Pfam" id="PF00078">
    <property type="entry name" value="RVT_1"/>
    <property type="match status" value="1"/>
</dbReference>
<name>A0A699IBA1_TANCI</name>
<comment type="caution">
    <text evidence="3">The sequence shown here is derived from an EMBL/GenBank/DDBJ whole genome shotgun (WGS) entry which is preliminary data.</text>
</comment>
<feature type="domain" description="Reverse transcriptase" evidence="2">
    <location>
        <begin position="466"/>
        <end position="605"/>
    </location>
</feature>
<dbReference type="CDD" id="cd01647">
    <property type="entry name" value="RT_LTR"/>
    <property type="match status" value="1"/>
</dbReference>
<evidence type="ECO:0000256" key="1">
    <source>
        <dbReference type="SAM" id="MobiDB-lite"/>
    </source>
</evidence>
<dbReference type="InterPro" id="IPR043128">
    <property type="entry name" value="Rev_trsase/Diguanyl_cyclase"/>
</dbReference>
<dbReference type="EMBL" id="BKCJ010247605">
    <property type="protein sequence ID" value="GEZ16395.1"/>
    <property type="molecule type" value="Genomic_DNA"/>
</dbReference>
<dbReference type="SUPFAM" id="SSF56672">
    <property type="entry name" value="DNA/RNA polymerases"/>
    <property type="match status" value="1"/>
</dbReference>